<dbReference type="SUPFAM" id="SSF56104">
    <property type="entry name" value="SAICAR synthase-like"/>
    <property type="match status" value="1"/>
</dbReference>
<keyword evidence="23" id="KW-1185">Reference proteome</keyword>
<dbReference type="Gene3D" id="3.30.40.10">
    <property type="entry name" value="Zinc/RING finger domain, C3HC4 (zinc finger)"/>
    <property type="match status" value="1"/>
</dbReference>
<dbReference type="InterPro" id="IPR017455">
    <property type="entry name" value="Znf_FYVE-rel"/>
</dbReference>
<keyword evidence="8 18" id="KW-0418">Kinase</keyword>
<feature type="region of interest" description="Disordered" evidence="19">
    <location>
        <begin position="146"/>
        <end position="290"/>
    </location>
</feature>
<gene>
    <name evidence="22" type="ORF">MARPO_0031s0140</name>
</gene>
<keyword evidence="3 18" id="KW-0808">Transferase</keyword>
<feature type="region of interest" description="Disordered" evidence="19">
    <location>
        <begin position="825"/>
        <end position="870"/>
    </location>
</feature>
<dbReference type="GO" id="GO:0000285">
    <property type="term" value="F:1-phosphatidylinositol-3-phosphate 5-kinase activity"/>
    <property type="evidence" value="ECO:0000318"/>
    <property type="project" value="GO_Central"/>
</dbReference>
<dbReference type="GO" id="GO:0008270">
    <property type="term" value="F:zinc ion binding"/>
    <property type="evidence" value="ECO:0007669"/>
    <property type="project" value="UniProtKB-KW"/>
</dbReference>
<dbReference type="PROSITE" id="PS51455">
    <property type="entry name" value="PIPK"/>
    <property type="match status" value="1"/>
</dbReference>
<evidence type="ECO:0000256" key="9">
    <source>
        <dbReference type="ARBA" id="ARBA00022833"/>
    </source>
</evidence>
<evidence type="ECO:0000256" key="5">
    <source>
        <dbReference type="ARBA" id="ARBA00022741"/>
    </source>
</evidence>
<dbReference type="EMBL" id="KZ772703">
    <property type="protein sequence ID" value="PTQ42174.1"/>
    <property type="molecule type" value="Genomic_DNA"/>
</dbReference>
<dbReference type="SMART" id="SM00330">
    <property type="entry name" value="PIPKc"/>
    <property type="match status" value="1"/>
</dbReference>
<feature type="region of interest" description="Disordered" evidence="19">
    <location>
        <begin position="1427"/>
        <end position="1511"/>
    </location>
</feature>
<keyword evidence="7 17" id="KW-0863">Zinc-finger</keyword>
<dbReference type="Gene3D" id="3.30.800.10">
    <property type="entry name" value="Phosphatidylinositol Phosphate Kinase II Beta"/>
    <property type="match status" value="1"/>
</dbReference>
<dbReference type="InterPro" id="IPR011011">
    <property type="entry name" value="Znf_FYVE_PHD"/>
</dbReference>
<feature type="region of interest" description="Disordered" evidence="19">
    <location>
        <begin position="321"/>
        <end position="372"/>
    </location>
</feature>
<evidence type="ECO:0000256" key="15">
    <source>
        <dbReference type="ARBA" id="ARBA00077675"/>
    </source>
</evidence>
<dbReference type="CDD" id="cd17300">
    <property type="entry name" value="PIPKc_PIKfyve"/>
    <property type="match status" value="1"/>
</dbReference>
<feature type="compositionally biased region" description="Low complexity" evidence="19">
    <location>
        <begin position="122"/>
        <end position="131"/>
    </location>
</feature>
<evidence type="ECO:0000259" key="20">
    <source>
        <dbReference type="PROSITE" id="PS50178"/>
    </source>
</evidence>
<organism evidence="22 23">
    <name type="scientific">Marchantia polymorpha</name>
    <name type="common">Common liverwort</name>
    <name type="synonym">Marchantia aquatica</name>
    <dbReference type="NCBI Taxonomy" id="3197"/>
    <lineage>
        <taxon>Eukaryota</taxon>
        <taxon>Viridiplantae</taxon>
        <taxon>Streptophyta</taxon>
        <taxon>Embryophyta</taxon>
        <taxon>Marchantiophyta</taxon>
        <taxon>Marchantiopsida</taxon>
        <taxon>Marchantiidae</taxon>
        <taxon>Marchantiales</taxon>
        <taxon>Marchantiaceae</taxon>
        <taxon>Marchantia</taxon>
    </lineage>
</organism>
<feature type="domain" description="FYVE-type" evidence="20">
    <location>
        <begin position="37"/>
        <end position="104"/>
    </location>
</feature>
<dbReference type="PANTHER" id="PTHR45748">
    <property type="entry name" value="1-PHOSPHATIDYLINOSITOL 3-PHOSPHATE 5-KINASE-RELATED"/>
    <property type="match status" value="1"/>
</dbReference>
<evidence type="ECO:0000313" key="22">
    <source>
        <dbReference type="EMBL" id="PTQ42174.1"/>
    </source>
</evidence>
<dbReference type="FunFam" id="3.50.7.10:FF:000007">
    <property type="entry name" value="1-phosphatidylinositol 3-phosphate 5-kinase isoform X1"/>
    <property type="match status" value="1"/>
</dbReference>
<dbReference type="Pfam" id="PF00118">
    <property type="entry name" value="Cpn60_TCP1"/>
    <property type="match status" value="1"/>
</dbReference>
<keyword evidence="11" id="KW-0175">Coiled coil</keyword>
<evidence type="ECO:0000256" key="6">
    <source>
        <dbReference type="ARBA" id="ARBA00022753"/>
    </source>
</evidence>
<feature type="compositionally biased region" description="Basic and acidic residues" evidence="19">
    <location>
        <begin position="162"/>
        <end position="175"/>
    </location>
</feature>
<dbReference type="Pfam" id="PF01363">
    <property type="entry name" value="FYVE"/>
    <property type="match status" value="1"/>
</dbReference>
<dbReference type="GO" id="GO:0007033">
    <property type="term" value="P:vacuole organization"/>
    <property type="evidence" value="ECO:0000318"/>
    <property type="project" value="GO_Central"/>
</dbReference>
<dbReference type="GO" id="GO:0005524">
    <property type="term" value="F:ATP binding"/>
    <property type="evidence" value="ECO:0007669"/>
    <property type="project" value="UniProtKB-UniRule"/>
</dbReference>
<dbReference type="SUPFAM" id="SSF52029">
    <property type="entry name" value="GroEL apical domain-like"/>
    <property type="match status" value="1"/>
</dbReference>
<dbReference type="CDD" id="cd15725">
    <property type="entry name" value="FYVE_PIKfyve_Fab1"/>
    <property type="match status" value="1"/>
</dbReference>
<dbReference type="PANTHER" id="PTHR45748:SF7">
    <property type="entry name" value="1-PHOSPHATIDYLINOSITOL 3-PHOSPHATE 5-KINASE-RELATED"/>
    <property type="match status" value="1"/>
</dbReference>
<feature type="compositionally biased region" description="Basic and acidic residues" evidence="19">
    <location>
        <begin position="1952"/>
        <end position="1962"/>
    </location>
</feature>
<dbReference type="GO" id="GO:0046854">
    <property type="term" value="P:phosphatidylinositol phosphate biosynthetic process"/>
    <property type="evidence" value="ECO:0000318"/>
    <property type="project" value="GO_Central"/>
</dbReference>
<dbReference type="InterPro" id="IPR027483">
    <property type="entry name" value="PInositol-4-P-4/5-kinase_C_sf"/>
</dbReference>
<feature type="compositionally biased region" description="Polar residues" evidence="19">
    <location>
        <begin position="1455"/>
        <end position="1465"/>
    </location>
</feature>
<dbReference type="FunFam" id="3.30.40.10:FF:000384">
    <property type="entry name" value="1-phosphatidylinositol-3-phosphate 5-kinase FAB1B"/>
    <property type="match status" value="1"/>
</dbReference>
<keyword evidence="6" id="KW-0967">Endosome</keyword>
<dbReference type="PROSITE" id="PS50178">
    <property type="entry name" value="ZF_FYVE"/>
    <property type="match status" value="1"/>
</dbReference>
<dbReference type="CDD" id="cd03334">
    <property type="entry name" value="Fab1_TCP"/>
    <property type="match status" value="1"/>
</dbReference>
<dbReference type="Gene3D" id="3.30.810.10">
    <property type="entry name" value="2-Layer Sandwich"/>
    <property type="match status" value="1"/>
</dbReference>
<evidence type="ECO:0000256" key="2">
    <source>
        <dbReference type="ARBA" id="ARBA00012009"/>
    </source>
</evidence>
<dbReference type="EC" id="2.7.1.150" evidence="2"/>
<evidence type="ECO:0000256" key="18">
    <source>
        <dbReference type="PROSITE-ProRule" id="PRU00781"/>
    </source>
</evidence>
<feature type="compositionally biased region" description="Basic and acidic residues" evidence="19">
    <location>
        <begin position="235"/>
        <end position="251"/>
    </location>
</feature>
<evidence type="ECO:0000256" key="12">
    <source>
        <dbReference type="ARBA" id="ARBA00023136"/>
    </source>
</evidence>
<keyword evidence="12" id="KW-0472">Membrane</keyword>
<keyword evidence="9" id="KW-0862">Zinc</keyword>
<dbReference type="SMART" id="SM00064">
    <property type="entry name" value="FYVE"/>
    <property type="match status" value="1"/>
</dbReference>
<comment type="subunit">
    <text evidence="13">Component of the PI(3,5)P2 regulatory complex at least composed of ATG18, SAC/FIG4, FAB1 and VAC14.</text>
</comment>
<keyword evidence="4" id="KW-0479">Metal-binding</keyword>
<feature type="compositionally biased region" description="Polar residues" evidence="19">
    <location>
        <begin position="146"/>
        <end position="157"/>
    </location>
</feature>
<dbReference type="Gramene" id="Mp2g04850.1">
    <property type="protein sequence ID" value="Mp2g04850.1.cds"/>
    <property type="gene ID" value="Mp2g04850"/>
</dbReference>
<dbReference type="Proteomes" id="UP000244005">
    <property type="component" value="Unassembled WGS sequence"/>
</dbReference>
<evidence type="ECO:0000256" key="16">
    <source>
        <dbReference type="ARBA" id="ARBA00081348"/>
    </source>
</evidence>
<feature type="region of interest" description="Disordered" evidence="19">
    <location>
        <begin position="1949"/>
        <end position="1973"/>
    </location>
</feature>
<accession>A0A2R6X7U6</accession>
<dbReference type="InterPro" id="IPR027409">
    <property type="entry name" value="GroEL-like_apical_dom_sf"/>
</dbReference>
<evidence type="ECO:0000256" key="17">
    <source>
        <dbReference type="PROSITE-ProRule" id="PRU00091"/>
    </source>
</evidence>
<feature type="region of interest" description="Disordered" evidence="19">
    <location>
        <begin position="107"/>
        <end position="131"/>
    </location>
</feature>
<dbReference type="SUPFAM" id="SSF57903">
    <property type="entry name" value="FYVE/PHD zinc finger"/>
    <property type="match status" value="1"/>
</dbReference>
<dbReference type="InterPro" id="IPR013083">
    <property type="entry name" value="Znf_RING/FYVE/PHD"/>
</dbReference>
<evidence type="ECO:0000256" key="7">
    <source>
        <dbReference type="ARBA" id="ARBA00022771"/>
    </source>
</evidence>
<dbReference type="OMA" id="LEVPDIW"/>
<sequence>MDASNTLNELVERLRSWIPRRGEAPALTMSRDFWMPDRSCRLCYECEAPFTIFNRRHHCRLCGRVFCGKCSFNTLPASVDGLQGVQSEEGDRVRVCNFCYNNSEQAKQASTPTGQTPTLTPSSSGRSLASSAIGAGAPVVSTIAPEQTLSGGSSNRQLFPDVAHDASPGKKDKMRNYQNGSRAHGSILPRARDQPPSPGSNRSDDFDEKENYEGDPSHTRPSLQEEDTEVYSVAELDHEIESKPRGTERKSSSSNLSSQSSMGHRSTVSEDGVEGGLKRTESSIYGKGDDDADDGWRGLAAAMRPDAPATADVDYVSIDAAWYPPPPNLPDQHQPDIDLDDDDGEDDDDDEDHEEGRWSNTNPGTPRLADFRRDKTAFDEHRKAMRAQVDGHFRALVSQFLYQEFIDVGEPGTPDSWLEIVSSLSWQAASYVKPDKGGGMDPGGYVKVKCIASGKPSDSVVVKGVVFRKNVANRRMSIKLFNPRVLLLAGALEYQRVSNQLSSLDTLLQQEKDHLDMTVQRIEAHHPNVLLVEKTVSRYAQEILLNKKIALALNVKKSVLERIGRCIGAQVATPPDNLLKVKLGYCEHFHVEKYTEEHGNAGQQGKQKHLMFFENCPKPQGCTILLKGASEEELKKVKTVVNLTVFAAYHLALETSFLADEGATVPDLPARSPMSISRSNSKLNVEKSGAAVPGFVMPPPVRTHPPETQFHSRSSQGMNLSVSPLPVRTSSIGPPVLYNAFDNGNPTTPVPVSFSASSSCVSSATNSPGTSPSQTTYGFQSAMARGGTSAGSSISNYHFANGVYPGGQTWRGVSGLSISLERGSADGMDNGFPGSEAKRSDVKNPGGNVDLPESDHATSRTKGEKGTMNEAGGNLYHGAGVPDDGFRNLSADVQDNWQSEMLSAEDFPTSDQQNKAILVQLSTSLKKRSVCSPPHFERIQFYGYGDKPLGSFLRDYLFDSAQKCQHCDEPRNNHVYCYTHHQGSLTISAKKAGDNIVLPGERDGKIWMWHRCLKCPLDDNVPPATPRVVMSDAAWGLSFGKFLELSFSNHEAASRVAACGHSLHRHFLRFYGFGSMVACFQYAEIKLNSVYLPPLQLEFNGPQQELWLKREVDEVRDKADAEYYEIMNKLREIGEKVASSSLSSKNVGGLQEARKFVALYQEMLVKERTGFKEMLERACPSTRTSGQRYADILQLNFLRRQLLLNHSVWEGRFAGLQAHMNSKKRYTGSIDDAGIPLTFGKNVEAQGAERDSSVSDPIPITPIKTNDAGAIPRSNTGSNILEAASPEDAYNDKDDRDPVKPEVLADANGLDFRLDKEHSTLTKAQPGNSDANVLGDQDRTLLVGDSTAVMRDSPVSVSVSNEGSLLNADGSEYNFATVKSMRMPGIDLAERRALSEGSYPLLADLSSSLSPWAGEVIADEKQKLELSKDQVDDGEQTTEVGSAEDSYRESDVRYSASSGVNTQEPGSPKNLDLLTHLPGSTTPEKVATIDAHPSVPTSPVRALTKPEESADETTIKTFSRTSSNISTTSDVSRIPSQGALLLDGDPRVLLPVGHDDVVVAVYDEEATSLIAYAISTKEHYAHVTDNVVEREKAKEMAERDLLERQGSEQMAHPLQPTGGAADTDSFKANASFFEQAVAKLEEIENPLTSTKSSQMAKKTINFGEDTPQGKVKFSVVCYFAKQFDYLRKRCCNGNTEYVRSLSRCKKWGAQGGKSNVFFAKTADDRFVVKQVTRTELNSFLDFAPAYFKYMREALDTGNPTCLAKILGVYEVKVTRGSRETKMDVIVMENLLFGRKISRLYDLKGSKRSRYNTDKSGTNQVLLDSNLLEAMPTSPIFVGSKAKRLLERAVWNDTHFLSLVFVMDYSLLVGVDEERKELVVGIIDFMRQYTWDKHLETWVKASGILGGPKDAAPTVISPKQYKKRFRKAMSTYFLMVPDVWVPAQSTMLPLGDGDEKGGTARDDDGGEDSVTPRA</sequence>
<evidence type="ECO:0000313" key="23">
    <source>
        <dbReference type="Proteomes" id="UP000244005"/>
    </source>
</evidence>
<proteinExistence type="predicted"/>
<reference evidence="23" key="1">
    <citation type="journal article" date="2017" name="Cell">
        <title>Insights into land plant evolution garnered from the Marchantia polymorpha genome.</title>
        <authorList>
            <person name="Bowman J.L."/>
            <person name="Kohchi T."/>
            <person name="Yamato K.T."/>
            <person name="Jenkins J."/>
            <person name="Shu S."/>
            <person name="Ishizaki K."/>
            <person name="Yamaoka S."/>
            <person name="Nishihama R."/>
            <person name="Nakamura Y."/>
            <person name="Berger F."/>
            <person name="Adam C."/>
            <person name="Aki S.S."/>
            <person name="Althoff F."/>
            <person name="Araki T."/>
            <person name="Arteaga-Vazquez M.A."/>
            <person name="Balasubrmanian S."/>
            <person name="Barry K."/>
            <person name="Bauer D."/>
            <person name="Boehm C.R."/>
            <person name="Briginshaw L."/>
            <person name="Caballero-Perez J."/>
            <person name="Catarino B."/>
            <person name="Chen F."/>
            <person name="Chiyoda S."/>
            <person name="Chovatia M."/>
            <person name="Davies K.M."/>
            <person name="Delmans M."/>
            <person name="Demura T."/>
            <person name="Dierschke T."/>
            <person name="Dolan L."/>
            <person name="Dorantes-Acosta A.E."/>
            <person name="Eklund D.M."/>
            <person name="Florent S.N."/>
            <person name="Flores-Sandoval E."/>
            <person name="Fujiyama A."/>
            <person name="Fukuzawa H."/>
            <person name="Galik B."/>
            <person name="Grimanelli D."/>
            <person name="Grimwood J."/>
            <person name="Grossniklaus U."/>
            <person name="Hamada T."/>
            <person name="Haseloff J."/>
            <person name="Hetherington A.J."/>
            <person name="Higo A."/>
            <person name="Hirakawa Y."/>
            <person name="Hundley H.N."/>
            <person name="Ikeda Y."/>
            <person name="Inoue K."/>
            <person name="Inoue S.I."/>
            <person name="Ishida S."/>
            <person name="Jia Q."/>
            <person name="Kakita M."/>
            <person name="Kanazawa T."/>
            <person name="Kawai Y."/>
            <person name="Kawashima T."/>
            <person name="Kennedy M."/>
            <person name="Kinose K."/>
            <person name="Kinoshita T."/>
            <person name="Kohara Y."/>
            <person name="Koide E."/>
            <person name="Komatsu K."/>
            <person name="Kopischke S."/>
            <person name="Kubo M."/>
            <person name="Kyozuka J."/>
            <person name="Lagercrantz U."/>
            <person name="Lin S.S."/>
            <person name="Lindquist E."/>
            <person name="Lipzen A.M."/>
            <person name="Lu C.W."/>
            <person name="De Luna E."/>
            <person name="Martienssen R.A."/>
            <person name="Minamino N."/>
            <person name="Mizutani M."/>
            <person name="Mizutani M."/>
            <person name="Mochizuki N."/>
            <person name="Monte I."/>
            <person name="Mosher R."/>
            <person name="Nagasaki H."/>
            <person name="Nakagami H."/>
            <person name="Naramoto S."/>
            <person name="Nishitani K."/>
            <person name="Ohtani M."/>
            <person name="Okamoto T."/>
            <person name="Okumura M."/>
            <person name="Phillips J."/>
            <person name="Pollak B."/>
            <person name="Reinders A."/>
            <person name="Rovekamp M."/>
            <person name="Sano R."/>
            <person name="Sawa S."/>
            <person name="Schmid M.W."/>
            <person name="Shirakawa M."/>
            <person name="Solano R."/>
            <person name="Spunde A."/>
            <person name="Suetsugu N."/>
            <person name="Sugano S."/>
            <person name="Sugiyama A."/>
            <person name="Sun R."/>
            <person name="Suzuki Y."/>
            <person name="Takenaka M."/>
            <person name="Takezawa D."/>
            <person name="Tomogane H."/>
            <person name="Tsuzuki M."/>
            <person name="Ueda T."/>
            <person name="Umeda M."/>
            <person name="Ward J.M."/>
            <person name="Watanabe Y."/>
            <person name="Yazaki K."/>
            <person name="Yokoyama R."/>
            <person name="Yoshitake Y."/>
            <person name="Yotsui I."/>
            <person name="Zachgo S."/>
            <person name="Schmutz J."/>
        </authorList>
    </citation>
    <scope>NUCLEOTIDE SEQUENCE [LARGE SCALE GENOMIC DNA]</scope>
    <source>
        <strain evidence="23">Tak-1</strain>
    </source>
</reference>
<dbReference type="FunFam" id="3.30.810.10:FF:000001">
    <property type="entry name" value="1-phosphatidylinositol 3-phosphate 5-kinase FAB1"/>
    <property type="match status" value="1"/>
</dbReference>
<keyword evidence="10 18" id="KW-0067">ATP-binding</keyword>
<name>A0A2R6X7U6_MARPO</name>
<feature type="domain" description="PIPK" evidence="21">
    <location>
        <begin position="1613"/>
        <end position="1932"/>
    </location>
</feature>
<dbReference type="InterPro" id="IPR002423">
    <property type="entry name" value="Cpn60/GroEL/TCP-1"/>
</dbReference>
<keyword evidence="5 18" id="KW-0547">Nucleotide-binding</keyword>
<dbReference type="GO" id="GO:0010008">
    <property type="term" value="C:endosome membrane"/>
    <property type="evidence" value="ECO:0000318"/>
    <property type="project" value="GO_Central"/>
</dbReference>
<feature type="compositionally biased region" description="Basic and acidic residues" evidence="19">
    <location>
        <begin position="853"/>
        <end position="867"/>
    </location>
</feature>
<dbReference type="InterPro" id="IPR000306">
    <property type="entry name" value="Znf_FYVE"/>
</dbReference>
<evidence type="ECO:0000256" key="4">
    <source>
        <dbReference type="ARBA" id="ARBA00022723"/>
    </source>
</evidence>
<evidence type="ECO:0000256" key="8">
    <source>
        <dbReference type="ARBA" id="ARBA00022777"/>
    </source>
</evidence>
<dbReference type="InterPro" id="IPR044769">
    <property type="entry name" value="PIKfyve_PIPKc"/>
</dbReference>
<dbReference type="Gene3D" id="3.50.7.10">
    <property type="entry name" value="GroEL"/>
    <property type="match status" value="1"/>
</dbReference>
<feature type="compositionally biased region" description="Acidic residues" evidence="19">
    <location>
        <begin position="337"/>
        <end position="353"/>
    </location>
</feature>
<dbReference type="InterPro" id="IPR027484">
    <property type="entry name" value="PInositol-4-P-5-kinase_N"/>
</dbReference>
<evidence type="ECO:0000256" key="19">
    <source>
        <dbReference type="SAM" id="MobiDB-lite"/>
    </source>
</evidence>
<dbReference type="FunFam" id="3.30.800.10:FF:000007">
    <property type="entry name" value="Putative 1-phosphatidylinositol-4-phosphate 5-kinase/ zinc ion binding family"/>
    <property type="match status" value="1"/>
</dbReference>
<feature type="compositionally biased region" description="Polar residues" evidence="19">
    <location>
        <begin position="107"/>
        <end position="121"/>
    </location>
</feature>
<evidence type="ECO:0000259" key="21">
    <source>
        <dbReference type="PROSITE" id="PS51455"/>
    </source>
</evidence>
<evidence type="ECO:0000256" key="3">
    <source>
        <dbReference type="ARBA" id="ARBA00022679"/>
    </source>
</evidence>
<dbReference type="InterPro" id="IPR002498">
    <property type="entry name" value="PInositol-4-P-4/5-kinase_core"/>
</dbReference>
<protein>
    <recommendedName>
        <fullName evidence="2">1-phosphatidylinositol-3-phosphate 5-kinase</fullName>
        <ecNumber evidence="2">2.7.1.150</ecNumber>
    </recommendedName>
    <alternativeName>
        <fullName evidence="15">FYVE finger-containing phosphoinositide kinase</fullName>
    </alternativeName>
    <alternativeName>
        <fullName evidence="16">PIKfyve</fullName>
    </alternativeName>
    <alternativeName>
        <fullName evidence="14">Phosphatidylinositol 3-phosphate 5-kinase type III</fullName>
    </alternativeName>
</protein>
<dbReference type="OrthoDB" id="158357at2759"/>
<evidence type="ECO:0000256" key="13">
    <source>
        <dbReference type="ARBA" id="ARBA00023464"/>
    </source>
</evidence>
<evidence type="ECO:0000256" key="10">
    <source>
        <dbReference type="ARBA" id="ARBA00022840"/>
    </source>
</evidence>
<comment type="subcellular location">
    <subcellularLocation>
        <location evidence="1">Endosome membrane</location>
        <topology evidence="1">Peripheral membrane protein</topology>
    </subcellularLocation>
</comment>
<evidence type="ECO:0000256" key="1">
    <source>
        <dbReference type="ARBA" id="ARBA00004481"/>
    </source>
</evidence>
<feature type="region of interest" description="Disordered" evidence="19">
    <location>
        <begin position="1247"/>
        <end position="1279"/>
    </location>
</feature>
<evidence type="ECO:0000256" key="11">
    <source>
        <dbReference type="ARBA" id="ARBA00023054"/>
    </source>
</evidence>
<feature type="compositionally biased region" description="Low complexity" evidence="19">
    <location>
        <begin position="252"/>
        <end position="261"/>
    </location>
</feature>
<dbReference type="Pfam" id="PF01504">
    <property type="entry name" value="PIP5K"/>
    <property type="match status" value="1"/>
</dbReference>
<feature type="compositionally biased region" description="Basic and acidic residues" evidence="19">
    <location>
        <begin position="209"/>
        <end position="218"/>
    </location>
</feature>
<evidence type="ECO:0000256" key="14">
    <source>
        <dbReference type="ARBA" id="ARBA00077223"/>
    </source>
</evidence>